<dbReference type="UniPathway" id="UPA00098">
    <property type="reaction ID" value="UER00361"/>
</dbReference>
<dbReference type="HAMAP" id="MF_01925">
    <property type="entry name" value="P5C_reductase"/>
    <property type="match status" value="1"/>
</dbReference>
<evidence type="ECO:0000256" key="3">
    <source>
        <dbReference type="ARBA" id="ARBA00023002"/>
    </source>
</evidence>
<dbReference type="SUPFAM" id="SSF51735">
    <property type="entry name" value="NAD(P)-binding Rossmann-fold domains"/>
    <property type="match status" value="1"/>
</dbReference>
<dbReference type="RefSeq" id="WP_114794663.1">
    <property type="nucleotide sequence ID" value="NZ_QQZY01000001.1"/>
</dbReference>
<organism evidence="11 12">
    <name type="scientific">Gaiella occulta</name>
    <dbReference type="NCBI Taxonomy" id="1002870"/>
    <lineage>
        <taxon>Bacteria</taxon>
        <taxon>Bacillati</taxon>
        <taxon>Actinomycetota</taxon>
        <taxon>Thermoleophilia</taxon>
        <taxon>Gaiellales</taxon>
        <taxon>Gaiellaceae</taxon>
        <taxon>Gaiella</taxon>
    </lineage>
</organism>
<dbReference type="EC" id="1.5.1.2" evidence="5 6"/>
<keyword evidence="12" id="KW-1185">Reference proteome</keyword>
<accession>A0A7M2Z254</accession>
<dbReference type="GO" id="GO:0005737">
    <property type="term" value="C:cytoplasm"/>
    <property type="evidence" value="ECO:0007669"/>
    <property type="project" value="UniProtKB-SubCell"/>
</dbReference>
<dbReference type="InterPro" id="IPR000304">
    <property type="entry name" value="Pyrroline-COOH_reductase"/>
</dbReference>
<protein>
    <recommendedName>
        <fullName evidence="5 6">Pyrroline-5-carboxylate reductase</fullName>
        <shortName evidence="5">P5C reductase</shortName>
        <shortName evidence="5">P5CR</shortName>
        <ecNumber evidence="5 6">1.5.1.2</ecNumber>
    </recommendedName>
    <alternativeName>
        <fullName evidence="5">PCA reductase</fullName>
    </alternativeName>
</protein>
<gene>
    <name evidence="5" type="primary">proC</name>
    <name evidence="11" type="ORF">Gocc_0192</name>
</gene>
<dbReference type="InterPro" id="IPR036291">
    <property type="entry name" value="NAD(P)-bd_dom_sf"/>
</dbReference>
<keyword evidence="5" id="KW-0963">Cytoplasm</keyword>
<evidence type="ECO:0000259" key="9">
    <source>
        <dbReference type="Pfam" id="PF03807"/>
    </source>
</evidence>
<dbReference type="InterPro" id="IPR053790">
    <property type="entry name" value="P5CR-like_CS"/>
</dbReference>
<dbReference type="GO" id="GO:0055129">
    <property type="term" value="P:L-proline biosynthetic process"/>
    <property type="evidence" value="ECO:0007669"/>
    <property type="project" value="UniProtKB-UniRule"/>
</dbReference>
<dbReference type="PIRSF" id="PIRSF000193">
    <property type="entry name" value="Pyrrol-5-carb_rd"/>
    <property type="match status" value="1"/>
</dbReference>
<dbReference type="EMBL" id="QQZY01000001">
    <property type="protein sequence ID" value="RDI75773.1"/>
    <property type="molecule type" value="Genomic_DNA"/>
</dbReference>
<reference evidence="12" key="2">
    <citation type="journal article" date="2019" name="MicrobiologyOpen">
        <title>High-quality draft genome sequence of Gaiella occulta isolated from a 150 meter deep mineral water borehole and comparison with the genome sequences of other deep-branching lineages of the phylum Actinobacteria.</title>
        <authorList>
            <person name="Severino R."/>
            <person name="Froufe H.J.C."/>
            <person name="Barroso C."/>
            <person name="Albuquerque L."/>
            <person name="Lobo-da-Cunha A."/>
            <person name="da Costa M.S."/>
            <person name="Egas C."/>
        </authorList>
    </citation>
    <scope>NUCLEOTIDE SEQUENCE [LARGE SCALE GENOMIC DNA]</scope>
    <source>
        <strain evidence="12">F2-233</strain>
    </source>
</reference>
<comment type="function">
    <text evidence="4 5">Catalyzes the reduction of 1-pyrroline-5-carboxylate (PCA) to L-proline.</text>
</comment>
<dbReference type="Proteomes" id="UP000254134">
    <property type="component" value="Unassembled WGS sequence"/>
</dbReference>
<evidence type="ECO:0000256" key="8">
    <source>
        <dbReference type="RuleBase" id="RU003903"/>
    </source>
</evidence>
<evidence type="ECO:0000259" key="10">
    <source>
        <dbReference type="Pfam" id="PF14748"/>
    </source>
</evidence>
<sequence length="276" mass="28306">MAVDERRIAVLGAGKIGEALVSGLLSSGWRDPSDIVVSSRRAERVAELAARHDVVATLSNAEAAAGAALVVIAVKPQDIAALLGEIGPVITDEQTVLSVAAAIPTARIESFLAPGVPVVRAMPNTPSVVHEGVAGLCAGAHAGDAHVTLAEEALAHLGAVVRVPEKLMDAVTAVSGSGPAYFALLAEAMIEAGLLLGLSREISTQLVVQTMLGTAKQMRDRKMHPVELREMVTSPGGTTIAAIRELEIAGVRAAFLNAIQAAMVRSRELAAGDASS</sequence>
<evidence type="ECO:0000256" key="1">
    <source>
        <dbReference type="ARBA" id="ARBA00005525"/>
    </source>
</evidence>
<dbReference type="InterPro" id="IPR028939">
    <property type="entry name" value="P5C_Rdtase_cat_N"/>
</dbReference>
<proteinExistence type="inferred from homology"/>
<dbReference type="SUPFAM" id="SSF48179">
    <property type="entry name" value="6-phosphogluconate dehydrogenase C-terminal domain-like"/>
    <property type="match status" value="1"/>
</dbReference>
<comment type="caution">
    <text evidence="11">The sequence shown here is derived from an EMBL/GenBank/DDBJ whole genome shotgun (WGS) entry which is preliminary data.</text>
</comment>
<comment type="catalytic activity">
    <reaction evidence="5 8">
        <text>L-proline + NADP(+) = (S)-1-pyrroline-5-carboxylate + NADPH + 2 H(+)</text>
        <dbReference type="Rhea" id="RHEA:14109"/>
        <dbReference type="ChEBI" id="CHEBI:15378"/>
        <dbReference type="ChEBI" id="CHEBI:17388"/>
        <dbReference type="ChEBI" id="CHEBI:57783"/>
        <dbReference type="ChEBI" id="CHEBI:58349"/>
        <dbReference type="ChEBI" id="CHEBI:60039"/>
        <dbReference type="EC" id="1.5.1.2"/>
    </reaction>
</comment>
<keyword evidence="5 8" id="KW-0641">Proline biosynthesis</keyword>
<dbReference type="OrthoDB" id="9805754at2"/>
<dbReference type="NCBIfam" id="TIGR00112">
    <property type="entry name" value="proC"/>
    <property type="match status" value="1"/>
</dbReference>
<keyword evidence="3 5" id="KW-0560">Oxidoreductase</keyword>
<dbReference type="Gene3D" id="1.10.3730.10">
    <property type="entry name" value="ProC C-terminal domain-like"/>
    <property type="match status" value="1"/>
</dbReference>
<dbReference type="PANTHER" id="PTHR11645">
    <property type="entry name" value="PYRROLINE-5-CARBOXYLATE REDUCTASE"/>
    <property type="match status" value="1"/>
</dbReference>
<name>A0A7M2Z254_9ACTN</name>
<evidence type="ECO:0000256" key="4">
    <source>
        <dbReference type="ARBA" id="ARBA00058118"/>
    </source>
</evidence>
<evidence type="ECO:0000256" key="5">
    <source>
        <dbReference type="HAMAP-Rule" id="MF_01925"/>
    </source>
</evidence>
<dbReference type="InterPro" id="IPR029036">
    <property type="entry name" value="P5CR_dimer"/>
</dbReference>
<comment type="pathway">
    <text evidence="5 8">Amino-acid biosynthesis; L-proline biosynthesis; L-proline from L-glutamate 5-semialdehyde: step 1/1.</text>
</comment>
<feature type="binding site" evidence="7">
    <location>
        <position position="39"/>
    </location>
    <ligand>
        <name>NADP(+)</name>
        <dbReference type="ChEBI" id="CHEBI:58349"/>
    </ligand>
</feature>
<dbReference type="PROSITE" id="PS00521">
    <property type="entry name" value="P5CR"/>
    <property type="match status" value="1"/>
</dbReference>
<evidence type="ECO:0000256" key="6">
    <source>
        <dbReference type="NCBIfam" id="TIGR00112"/>
    </source>
</evidence>
<comment type="catalytic activity">
    <reaction evidence="5">
        <text>L-proline + NAD(+) = (S)-1-pyrroline-5-carboxylate + NADH + 2 H(+)</text>
        <dbReference type="Rhea" id="RHEA:14105"/>
        <dbReference type="ChEBI" id="CHEBI:15378"/>
        <dbReference type="ChEBI" id="CHEBI:17388"/>
        <dbReference type="ChEBI" id="CHEBI:57540"/>
        <dbReference type="ChEBI" id="CHEBI:57945"/>
        <dbReference type="ChEBI" id="CHEBI:60039"/>
        <dbReference type="EC" id="1.5.1.2"/>
    </reaction>
</comment>
<feature type="domain" description="Pyrroline-5-carboxylate reductase dimerisation" evidence="10">
    <location>
        <begin position="165"/>
        <end position="269"/>
    </location>
</feature>
<dbReference type="Gene3D" id="3.40.50.720">
    <property type="entry name" value="NAD(P)-binding Rossmann-like Domain"/>
    <property type="match status" value="1"/>
</dbReference>
<feature type="binding site" evidence="7">
    <location>
        <position position="60"/>
    </location>
    <ligand>
        <name>NADPH</name>
        <dbReference type="ChEBI" id="CHEBI:57783"/>
    </ligand>
</feature>
<evidence type="ECO:0000256" key="2">
    <source>
        <dbReference type="ARBA" id="ARBA00022857"/>
    </source>
</evidence>
<comment type="subcellular location">
    <subcellularLocation>
        <location evidence="5">Cytoplasm</location>
    </subcellularLocation>
</comment>
<keyword evidence="2 5" id="KW-0521">NADP</keyword>
<comment type="similarity">
    <text evidence="1 5 8">Belongs to the pyrroline-5-carboxylate reductase family.</text>
</comment>
<dbReference type="FunFam" id="1.10.3730.10:FF:000001">
    <property type="entry name" value="Pyrroline-5-carboxylate reductase"/>
    <property type="match status" value="1"/>
</dbReference>
<evidence type="ECO:0000313" key="11">
    <source>
        <dbReference type="EMBL" id="RDI75773.1"/>
    </source>
</evidence>
<dbReference type="InterPro" id="IPR008927">
    <property type="entry name" value="6-PGluconate_DH-like_C_sf"/>
</dbReference>
<feature type="domain" description="Pyrroline-5-carboxylate reductase catalytic N-terminal" evidence="9">
    <location>
        <begin position="7"/>
        <end position="101"/>
    </location>
</feature>
<feature type="binding site" evidence="7">
    <location>
        <begin position="73"/>
        <end position="76"/>
    </location>
    <ligand>
        <name>NADP(+)</name>
        <dbReference type="ChEBI" id="CHEBI:58349"/>
    </ligand>
</feature>
<dbReference type="PANTHER" id="PTHR11645:SF0">
    <property type="entry name" value="PYRROLINE-5-CARBOXYLATE REDUCTASE 3"/>
    <property type="match status" value="1"/>
</dbReference>
<reference evidence="11 12" key="1">
    <citation type="submission" date="2018-07" db="EMBL/GenBank/DDBJ databases">
        <title>High-quality-draft genome sequence of Gaiella occulta.</title>
        <authorList>
            <person name="Severino R."/>
            <person name="Froufe H.J.C."/>
            <person name="Rainey F.A."/>
            <person name="Barroso C."/>
            <person name="Albuquerque L."/>
            <person name="Lobo-Da-Cunha A."/>
            <person name="Da Costa M.S."/>
            <person name="Egas C."/>
        </authorList>
    </citation>
    <scope>NUCLEOTIDE SEQUENCE [LARGE SCALE GENOMIC DNA]</scope>
    <source>
        <strain evidence="11 12">F2-233</strain>
    </source>
</reference>
<dbReference type="Pfam" id="PF03807">
    <property type="entry name" value="F420_oxidored"/>
    <property type="match status" value="1"/>
</dbReference>
<evidence type="ECO:0000256" key="7">
    <source>
        <dbReference type="PIRSR" id="PIRSR000193-1"/>
    </source>
</evidence>
<dbReference type="GO" id="GO:0004735">
    <property type="term" value="F:pyrroline-5-carboxylate reductase activity"/>
    <property type="evidence" value="ECO:0007669"/>
    <property type="project" value="UniProtKB-UniRule"/>
</dbReference>
<dbReference type="Pfam" id="PF14748">
    <property type="entry name" value="P5CR_dimer"/>
    <property type="match status" value="1"/>
</dbReference>
<evidence type="ECO:0000313" key="12">
    <source>
        <dbReference type="Proteomes" id="UP000254134"/>
    </source>
</evidence>
<keyword evidence="5 8" id="KW-0028">Amino-acid biosynthesis</keyword>
<dbReference type="AlphaFoldDB" id="A0A7M2Z254"/>